<proteinExistence type="predicted"/>
<dbReference type="PANTHER" id="PTHR47216">
    <property type="match status" value="1"/>
</dbReference>
<keyword evidence="3" id="KW-1133">Transmembrane helix</keyword>
<feature type="transmembrane region" description="Helical" evidence="3">
    <location>
        <begin position="30"/>
        <end position="51"/>
    </location>
</feature>
<evidence type="ECO:0000256" key="3">
    <source>
        <dbReference type="SAM" id="Phobius"/>
    </source>
</evidence>
<dbReference type="PANTHER" id="PTHR47216:SF4">
    <property type="entry name" value="OS01G0859400 PROTEIN"/>
    <property type="match status" value="1"/>
</dbReference>
<organism evidence="5 6">
    <name type="scientific">Lignipirellula cremea</name>
    <dbReference type="NCBI Taxonomy" id="2528010"/>
    <lineage>
        <taxon>Bacteria</taxon>
        <taxon>Pseudomonadati</taxon>
        <taxon>Planctomycetota</taxon>
        <taxon>Planctomycetia</taxon>
        <taxon>Pirellulales</taxon>
        <taxon>Pirellulaceae</taxon>
        <taxon>Lignipirellula</taxon>
    </lineage>
</organism>
<dbReference type="OrthoDB" id="194849at2"/>
<keyword evidence="3" id="KW-0812">Transmembrane</keyword>
<keyword evidence="6" id="KW-1185">Reference proteome</keyword>
<protein>
    <recommendedName>
        <fullName evidence="4">Tyrosine specific protein phosphatases domain-containing protein</fullName>
    </recommendedName>
</protein>
<dbReference type="InterPro" id="IPR016130">
    <property type="entry name" value="Tyr_Pase_AS"/>
</dbReference>
<dbReference type="EMBL" id="CP036433">
    <property type="protein sequence ID" value="QDU96489.1"/>
    <property type="molecule type" value="Genomic_DNA"/>
</dbReference>
<dbReference type="PROSITE" id="PS50056">
    <property type="entry name" value="TYR_PHOSPHATASE_2"/>
    <property type="match status" value="1"/>
</dbReference>
<dbReference type="PROSITE" id="PS00383">
    <property type="entry name" value="TYR_PHOSPHATASE_1"/>
    <property type="match status" value="1"/>
</dbReference>
<dbReference type="InterPro" id="IPR020422">
    <property type="entry name" value="TYR_PHOSPHATASE_DUAL_dom"/>
</dbReference>
<dbReference type="InterPro" id="IPR000387">
    <property type="entry name" value="Tyr_Pase_dom"/>
</dbReference>
<feature type="domain" description="Tyrosine specific protein phosphatases" evidence="4">
    <location>
        <begin position="142"/>
        <end position="212"/>
    </location>
</feature>
<evidence type="ECO:0000256" key="2">
    <source>
        <dbReference type="ARBA" id="ARBA00022912"/>
    </source>
</evidence>
<keyword evidence="2" id="KW-0904">Protein phosphatase</keyword>
<name>A0A518DXC5_9BACT</name>
<dbReference type="SUPFAM" id="SSF52799">
    <property type="entry name" value="(Phosphotyrosine protein) phosphatases II"/>
    <property type="match status" value="1"/>
</dbReference>
<sequence>MKYGLAFANLAALIAIVAIGKGGWCYLLLWPALSFALVAVAYFGAGVVVFGKRPNGKLAGCRAILLAPFLAYLTVVWHVVRYFSREEAFHSLTETVFVGRRLLSHERPSSFDHIVDLTCEFNEPRRMRSSGYLAFPILDGHYPAAEALRQMAARVAQFDGVIYIHCAQGHGRTATFAIAWLLHQGICQSVDDAENYVLQRRPAAHLNPAQRAMLRSLYDAA</sequence>
<keyword evidence="3" id="KW-0472">Membrane</keyword>
<dbReference type="Proteomes" id="UP000317648">
    <property type="component" value="Chromosome"/>
</dbReference>
<keyword evidence="1" id="KW-0378">Hydrolase</keyword>
<dbReference type="KEGG" id="lcre:Pla8534_43100"/>
<dbReference type="GO" id="GO:0004721">
    <property type="term" value="F:phosphoprotein phosphatase activity"/>
    <property type="evidence" value="ECO:0007669"/>
    <property type="project" value="UniProtKB-KW"/>
</dbReference>
<dbReference type="Pfam" id="PF00782">
    <property type="entry name" value="DSPc"/>
    <property type="match status" value="1"/>
</dbReference>
<evidence type="ECO:0000256" key="1">
    <source>
        <dbReference type="ARBA" id="ARBA00022801"/>
    </source>
</evidence>
<evidence type="ECO:0000313" key="6">
    <source>
        <dbReference type="Proteomes" id="UP000317648"/>
    </source>
</evidence>
<dbReference type="RefSeq" id="WP_145055114.1">
    <property type="nucleotide sequence ID" value="NZ_CP036433.1"/>
</dbReference>
<dbReference type="InterPro" id="IPR029021">
    <property type="entry name" value="Prot-tyrosine_phosphatase-like"/>
</dbReference>
<evidence type="ECO:0000259" key="4">
    <source>
        <dbReference type="PROSITE" id="PS50056"/>
    </source>
</evidence>
<feature type="transmembrane region" description="Helical" evidence="3">
    <location>
        <begin position="63"/>
        <end position="83"/>
    </location>
</feature>
<gene>
    <name evidence="5" type="ORF">Pla8534_43100</name>
</gene>
<dbReference type="Gene3D" id="3.90.190.10">
    <property type="entry name" value="Protein tyrosine phosphatase superfamily"/>
    <property type="match status" value="1"/>
</dbReference>
<dbReference type="SMART" id="SM00195">
    <property type="entry name" value="DSPc"/>
    <property type="match status" value="1"/>
</dbReference>
<dbReference type="AlphaFoldDB" id="A0A518DXC5"/>
<dbReference type="InterPro" id="IPR000340">
    <property type="entry name" value="Dual-sp_phosphatase_cat-dom"/>
</dbReference>
<reference evidence="5 6" key="1">
    <citation type="submission" date="2019-02" db="EMBL/GenBank/DDBJ databases">
        <title>Deep-cultivation of Planctomycetes and their phenomic and genomic characterization uncovers novel biology.</title>
        <authorList>
            <person name="Wiegand S."/>
            <person name="Jogler M."/>
            <person name="Boedeker C."/>
            <person name="Pinto D."/>
            <person name="Vollmers J."/>
            <person name="Rivas-Marin E."/>
            <person name="Kohn T."/>
            <person name="Peeters S.H."/>
            <person name="Heuer A."/>
            <person name="Rast P."/>
            <person name="Oberbeckmann S."/>
            <person name="Bunk B."/>
            <person name="Jeske O."/>
            <person name="Meyerdierks A."/>
            <person name="Storesund J.E."/>
            <person name="Kallscheuer N."/>
            <person name="Luecker S."/>
            <person name="Lage O.M."/>
            <person name="Pohl T."/>
            <person name="Merkel B.J."/>
            <person name="Hornburger P."/>
            <person name="Mueller R.-W."/>
            <person name="Bruemmer F."/>
            <person name="Labrenz M."/>
            <person name="Spormann A.M."/>
            <person name="Op den Camp H."/>
            <person name="Overmann J."/>
            <person name="Amann R."/>
            <person name="Jetten M.S.M."/>
            <person name="Mascher T."/>
            <person name="Medema M.H."/>
            <person name="Devos D.P."/>
            <person name="Kaster A.-K."/>
            <person name="Ovreas L."/>
            <person name="Rohde M."/>
            <person name="Galperin M.Y."/>
            <person name="Jogler C."/>
        </authorList>
    </citation>
    <scope>NUCLEOTIDE SEQUENCE [LARGE SCALE GENOMIC DNA]</scope>
    <source>
        <strain evidence="5 6">Pla85_3_4</strain>
    </source>
</reference>
<evidence type="ECO:0000313" key="5">
    <source>
        <dbReference type="EMBL" id="QDU96489.1"/>
    </source>
</evidence>
<accession>A0A518DXC5</accession>